<feature type="region of interest" description="Disordered" evidence="1">
    <location>
        <begin position="124"/>
        <end position="156"/>
    </location>
</feature>
<organism evidence="2 3">
    <name type="scientific">Collybiopsis confluens</name>
    <dbReference type="NCBI Taxonomy" id="2823264"/>
    <lineage>
        <taxon>Eukaryota</taxon>
        <taxon>Fungi</taxon>
        <taxon>Dikarya</taxon>
        <taxon>Basidiomycota</taxon>
        <taxon>Agaricomycotina</taxon>
        <taxon>Agaricomycetes</taxon>
        <taxon>Agaricomycetidae</taxon>
        <taxon>Agaricales</taxon>
        <taxon>Marasmiineae</taxon>
        <taxon>Omphalotaceae</taxon>
        <taxon>Collybiopsis</taxon>
    </lineage>
</organism>
<keyword evidence="3" id="KW-1185">Reference proteome</keyword>
<evidence type="ECO:0000256" key="1">
    <source>
        <dbReference type="SAM" id="MobiDB-lite"/>
    </source>
</evidence>
<dbReference type="Proteomes" id="UP000518752">
    <property type="component" value="Unassembled WGS sequence"/>
</dbReference>
<evidence type="ECO:0000313" key="3">
    <source>
        <dbReference type="Proteomes" id="UP000518752"/>
    </source>
</evidence>
<protein>
    <submittedName>
        <fullName evidence="2">Uncharacterized protein</fullName>
    </submittedName>
</protein>
<feature type="region of interest" description="Disordered" evidence="1">
    <location>
        <begin position="185"/>
        <end position="237"/>
    </location>
</feature>
<dbReference type="EMBL" id="JAACJN010000073">
    <property type="protein sequence ID" value="KAF5378960.1"/>
    <property type="molecule type" value="Genomic_DNA"/>
</dbReference>
<feature type="compositionally biased region" description="Acidic residues" evidence="1">
    <location>
        <begin position="208"/>
        <end position="218"/>
    </location>
</feature>
<comment type="caution">
    <text evidence="2">The sequence shown here is derived from an EMBL/GenBank/DDBJ whole genome shotgun (WGS) entry which is preliminary data.</text>
</comment>
<sequence>MSPTDVSHTNLNLRGLIPFPWTPSSPSPLHTSHPPSTDQVIPHEYAVQPSSTHIISIHASGTLPGPDLRSRPSSLSPSRQPHPIFLIPNRPSSTTLLLRVQQAKESGNPIENLLGELQAEYEEKTSSVASRADYRQDSSRSGSSQSSSEMVQPQSEQYRYGVAVRRLGRWNDLLRVLKKDLESEIEKDEDEGDDSDNDTEETGGSTDIETDDQDQDASDIERKPQLPSHSTETSQSNSITNAWSLTAALRTCWNQACTLLHACTQVRTSKRKFEFAVLEEELELEIWTLKPTLVDYGLKRRRLV</sequence>
<evidence type="ECO:0000313" key="2">
    <source>
        <dbReference type="EMBL" id="KAF5378960.1"/>
    </source>
</evidence>
<dbReference type="AlphaFoldDB" id="A0A8H5H9J8"/>
<gene>
    <name evidence="2" type="ORF">D9757_008698</name>
</gene>
<accession>A0A8H5H9J8</accession>
<reference evidence="2 3" key="1">
    <citation type="journal article" date="2020" name="ISME J.">
        <title>Uncovering the hidden diversity of litter-decomposition mechanisms in mushroom-forming fungi.</title>
        <authorList>
            <person name="Floudas D."/>
            <person name="Bentzer J."/>
            <person name="Ahren D."/>
            <person name="Johansson T."/>
            <person name="Persson P."/>
            <person name="Tunlid A."/>
        </authorList>
    </citation>
    <scope>NUCLEOTIDE SEQUENCE [LARGE SCALE GENOMIC DNA]</scope>
    <source>
        <strain evidence="2 3">CBS 406.79</strain>
    </source>
</reference>
<feature type="region of interest" description="Disordered" evidence="1">
    <location>
        <begin position="57"/>
        <end position="88"/>
    </location>
</feature>
<feature type="compositionally biased region" description="Acidic residues" evidence="1">
    <location>
        <begin position="185"/>
        <end position="201"/>
    </location>
</feature>
<proteinExistence type="predicted"/>
<feature type="compositionally biased region" description="Low complexity" evidence="1">
    <location>
        <begin position="63"/>
        <end position="81"/>
    </location>
</feature>
<feature type="compositionally biased region" description="Polar residues" evidence="1">
    <location>
        <begin position="227"/>
        <end position="237"/>
    </location>
</feature>
<feature type="compositionally biased region" description="Low complexity" evidence="1">
    <location>
        <begin position="139"/>
        <end position="156"/>
    </location>
</feature>
<name>A0A8H5H9J8_9AGAR</name>